<dbReference type="InterPro" id="IPR036866">
    <property type="entry name" value="RibonucZ/Hydroxyglut_hydro"/>
</dbReference>
<dbReference type="Gene3D" id="3.60.15.10">
    <property type="entry name" value="Ribonuclease Z/Hydroxyacylglutathione hydrolase-like"/>
    <property type="match status" value="1"/>
</dbReference>
<proteinExistence type="predicted"/>
<dbReference type="InterPro" id="IPR001279">
    <property type="entry name" value="Metallo-B-lactamas"/>
</dbReference>
<dbReference type="STRING" id="410764.GA0061103_1730"/>
<dbReference type="GO" id="GO:0042781">
    <property type="term" value="F:3'-tRNA processing endoribonuclease activity"/>
    <property type="evidence" value="ECO:0007669"/>
    <property type="project" value="TreeGrafter"/>
</dbReference>
<dbReference type="Proteomes" id="UP000199101">
    <property type="component" value="Unassembled WGS sequence"/>
</dbReference>
<reference evidence="3" key="1">
    <citation type="submission" date="2016-08" db="EMBL/GenBank/DDBJ databases">
        <authorList>
            <person name="Varghese N."/>
            <person name="Submissions Spin"/>
        </authorList>
    </citation>
    <scope>NUCLEOTIDE SEQUENCE [LARGE SCALE GENOMIC DNA]</scope>
    <source>
        <strain evidence="3">HAMBI 2975</strain>
    </source>
</reference>
<keyword evidence="3" id="KW-1185">Reference proteome</keyword>
<evidence type="ECO:0000313" key="3">
    <source>
        <dbReference type="Proteomes" id="UP000199101"/>
    </source>
</evidence>
<gene>
    <name evidence="2" type="ORF">GA0061103_1730</name>
</gene>
<evidence type="ECO:0000259" key="1">
    <source>
        <dbReference type="SMART" id="SM00849"/>
    </source>
</evidence>
<dbReference type="AlphaFoldDB" id="A0A1C3U8X4"/>
<dbReference type="SUPFAM" id="SSF56281">
    <property type="entry name" value="Metallo-hydrolase/oxidoreductase"/>
    <property type="match status" value="1"/>
</dbReference>
<dbReference type="EMBL" id="FMAG01000001">
    <property type="protein sequence ID" value="SCB11921.1"/>
    <property type="molecule type" value="Genomic_DNA"/>
</dbReference>
<feature type="domain" description="Metallo-beta-lactamase" evidence="1">
    <location>
        <begin position="30"/>
        <end position="219"/>
    </location>
</feature>
<name>A0A1C3U8X4_9HYPH</name>
<dbReference type="RefSeq" id="WP_092707112.1">
    <property type="nucleotide sequence ID" value="NZ_FMAG01000001.1"/>
</dbReference>
<dbReference type="CDD" id="cd07715">
    <property type="entry name" value="TaR3-like_MBL-fold"/>
    <property type="match status" value="1"/>
</dbReference>
<dbReference type="OrthoDB" id="9803916at2"/>
<dbReference type="PANTHER" id="PTHR46018">
    <property type="entry name" value="ZINC PHOSPHODIESTERASE ELAC PROTEIN 1"/>
    <property type="match status" value="1"/>
</dbReference>
<sequence length="276" mass="30939">MNNDSFELKFWGVRGSIPVSGPEFERYGGNTSCIELRHDGRHILFDAGTGLREAAASLAKEGVRNIDLFFTHSHYDHIIGLPFFNAIYDPRVSVDLWSGHLAGKTTTRQLIGQFMRPPWFPVEPDICRAAMNFRDFAAGDTLKPHPGIVIHTTRLNHPGGCIGYRIEWAGRVIAMVYDTEHVAGRLDEAALELMADADLAIYDATYLEAEMPKYLGFGHSTWQEGIKLAKKAGAKRLAMFHHAPGRTDRELDDMQRDAQKSFPEAFFAFDGQSLQL</sequence>
<protein>
    <submittedName>
        <fullName evidence="2">Phosphoribosyl 1,2-cyclic phosphodiesterase</fullName>
    </submittedName>
</protein>
<dbReference type="SMART" id="SM00849">
    <property type="entry name" value="Lactamase_B"/>
    <property type="match status" value="1"/>
</dbReference>
<evidence type="ECO:0000313" key="2">
    <source>
        <dbReference type="EMBL" id="SCB11921.1"/>
    </source>
</evidence>
<accession>A0A1C3U8X4</accession>
<organism evidence="2 3">
    <name type="scientific">Rhizobium multihospitium</name>
    <dbReference type="NCBI Taxonomy" id="410764"/>
    <lineage>
        <taxon>Bacteria</taxon>
        <taxon>Pseudomonadati</taxon>
        <taxon>Pseudomonadota</taxon>
        <taxon>Alphaproteobacteria</taxon>
        <taxon>Hyphomicrobiales</taxon>
        <taxon>Rhizobiaceae</taxon>
        <taxon>Rhizobium/Agrobacterium group</taxon>
        <taxon>Rhizobium</taxon>
    </lineage>
</organism>
<dbReference type="PANTHER" id="PTHR46018:SF2">
    <property type="entry name" value="ZINC PHOSPHODIESTERASE ELAC PROTEIN 1"/>
    <property type="match status" value="1"/>
</dbReference>
<dbReference type="Pfam" id="PF12706">
    <property type="entry name" value="Lactamase_B_2"/>
    <property type="match status" value="1"/>
</dbReference>